<proteinExistence type="predicted"/>
<dbReference type="Proteomes" id="UP000238288">
    <property type="component" value="Chromosome PCAR9b"/>
</dbReference>
<evidence type="ECO:0000313" key="3">
    <source>
        <dbReference type="EMBL" id="SOU43156.1"/>
    </source>
</evidence>
<dbReference type="AlphaFoldDB" id="A0A2K4XFQ5"/>
<sequence length="77" mass="8773">MLNSLKLSFKIMTVPLTVIQEKIVSAFYFVACFLVAKLFMVIYTVKSYPFDYDNLLNTFNITRVLGLDLNRLGATNA</sequence>
<reference evidence="3 4" key="2">
    <citation type="submission" date="2017-11" db="EMBL/GenBank/DDBJ databases">
        <authorList>
            <person name="Han C.G."/>
        </authorList>
    </citation>
    <scope>NUCLEOTIDE SEQUENCE [LARGE SCALE GENOMIC DNA]</scope>
    <source>
        <strain evidence="4">ATCC 43555</strain>
        <strain evidence="3">ATCC43555</strain>
    </source>
</reference>
<protein>
    <submittedName>
        <fullName evidence="3">Uncharacterized protein</fullName>
    </submittedName>
</protein>
<gene>
    <name evidence="3" type="ORF">PCAR9_B0689</name>
    <name evidence="2" type="ORF">PCARR_b0807</name>
</gene>
<evidence type="ECO:0000313" key="4">
    <source>
        <dbReference type="Proteomes" id="UP000238288"/>
    </source>
</evidence>
<dbReference type="Proteomes" id="UP000615003">
    <property type="component" value="Unassembled WGS sequence"/>
</dbReference>
<dbReference type="EMBL" id="LT965929">
    <property type="protein sequence ID" value="SOU43156.1"/>
    <property type="molecule type" value="Genomic_DNA"/>
</dbReference>
<name>A0A2K4XFQ5_PSEVC</name>
<reference evidence="2 5" key="1">
    <citation type="submission" date="2015-06" db="EMBL/GenBank/DDBJ databases">
        <title>Genome sequence of Pseudoalteromonas carrageenovora.</title>
        <authorList>
            <person name="Xie B.-B."/>
            <person name="Rong J.-C."/>
            <person name="Qin Q.-L."/>
            <person name="Zhang Y.-Z."/>
        </authorList>
    </citation>
    <scope>NUCLEOTIDE SEQUENCE [LARGE SCALE GENOMIC DNA]</scope>
    <source>
        <strain evidence="2 5">IAM 12662</strain>
    </source>
</reference>
<dbReference type="RefSeq" id="WP_104644134.1">
    <property type="nucleotide sequence ID" value="NZ_AQGW01000025.1"/>
</dbReference>
<evidence type="ECO:0000313" key="5">
    <source>
        <dbReference type="Proteomes" id="UP000615003"/>
    </source>
</evidence>
<organism evidence="3 4">
    <name type="scientific">Pseudoalteromonas carrageenovora IAM 12662</name>
    <dbReference type="NCBI Taxonomy" id="1314868"/>
    <lineage>
        <taxon>Bacteria</taxon>
        <taxon>Pseudomonadati</taxon>
        <taxon>Pseudomonadota</taxon>
        <taxon>Gammaproteobacteria</taxon>
        <taxon>Alteromonadales</taxon>
        <taxon>Pseudoalteromonadaceae</taxon>
        <taxon>Pseudoalteromonas</taxon>
    </lineage>
</organism>
<dbReference type="EMBL" id="AQGW01000025">
    <property type="protein sequence ID" value="MBE0384776.1"/>
    <property type="molecule type" value="Genomic_DNA"/>
</dbReference>
<keyword evidence="1" id="KW-0472">Membrane</keyword>
<accession>A0A2K4XFQ5</accession>
<evidence type="ECO:0000313" key="2">
    <source>
        <dbReference type="EMBL" id="MBE0384776.1"/>
    </source>
</evidence>
<keyword evidence="1" id="KW-1133">Transmembrane helix</keyword>
<feature type="transmembrane region" description="Helical" evidence="1">
    <location>
        <begin position="26"/>
        <end position="45"/>
    </location>
</feature>
<keyword evidence="1" id="KW-0812">Transmembrane</keyword>
<keyword evidence="5" id="KW-1185">Reference proteome</keyword>
<dbReference type="GeneID" id="93665853"/>
<evidence type="ECO:0000256" key="1">
    <source>
        <dbReference type="SAM" id="Phobius"/>
    </source>
</evidence>